<evidence type="ECO:0000259" key="2">
    <source>
        <dbReference type="PROSITE" id="PS51277"/>
    </source>
</evidence>
<dbReference type="Proteomes" id="UP000823388">
    <property type="component" value="Chromosome 4K"/>
</dbReference>
<feature type="domain" description="BURP" evidence="2">
    <location>
        <begin position="327"/>
        <end position="539"/>
    </location>
</feature>
<name>A0A8T0TM32_PANVG</name>
<gene>
    <name evidence="3" type="ORF">PVAP13_4KG139100</name>
</gene>
<protein>
    <recommendedName>
        <fullName evidence="2">BURP domain-containing protein</fullName>
    </recommendedName>
</protein>
<organism evidence="3 4">
    <name type="scientific">Panicum virgatum</name>
    <name type="common">Blackwell switchgrass</name>
    <dbReference type="NCBI Taxonomy" id="38727"/>
    <lineage>
        <taxon>Eukaryota</taxon>
        <taxon>Viridiplantae</taxon>
        <taxon>Streptophyta</taxon>
        <taxon>Embryophyta</taxon>
        <taxon>Tracheophyta</taxon>
        <taxon>Spermatophyta</taxon>
        <taxon>Magnoliopsida</taxon>
        <taxon>Liliopsida</taxon>
        <taxon>Poales</taxon>
        <taxon>Poaceae</taxon>
        <taxon>PACMAD clade</taxon>
        <taxon>Panicoideae</taxon>
        <taxon>Panicodae</taxon>
        <taxon>Paniceae</taxon>
        <taxon>Panicinae</taxon>
        <taxon>Panicum</taxon>
        <taxon>Panicum sect. Hiantes</taxon>
    </lineage>
</organism>
<dbReference type="PANTHER" id="PTHR31236">
    <property type="entry name" value="BURP DOMAIN PROTEIN USPL1-LIKE"/>
    <property type="match status" value="1"/>
</dbReference>
<feature type="chain" id="PRO_5035819244" description="BURP domain-containing protein" evidence="1">
    <location>
        <begin position="28"/>
        <end position="550"/>
    </location>
</feature>
<keyword evidence="1" id="KW-0732">Signal</keyword>
<dbReference type="EMBL" id="CM029043">
    <property type="protein sequence ID" value="KAG2611247.1"/>
    <property type="molecule type" value="Genomic_DNA"/>
</dbReference>
<keyword evidence="4" id="KW-1185">Reference proteome</keyword>
<evidence type="ECO:0000256" key="1">
    <source>
        <dbReference type="SAM" id="SignalP"/>
    </source>
</evidence>
<dbReference type="AlphaFoldDB" id="A0A8T0TM32"/>
<dbReference type="PROSITE" id="PS51277">
    <property type="entry name" value="BURP"/>
    <property type="match status" value="1"/>
</dbReference>
<accession>A0A8T0TM32</accession>
<feature type="signal peptide" evidence="1">
    <location>
        <begin position="1"/>
        <end position="27"/>
    </location>
</feature>
<evidence type="ECO:0000313" key="3">
    <source>
        <dbReference type="EMBL" id="KAG2611247.1"/>
    </source>
</evidence>
<comment type="caution">
    <text evidence="3">The sequence shown here is derived from an EMBL/GenBank/DDBJ whole genome shotgun (WGS) entry which is preliminary data.</text>
</comment>
<proteinExistence type="predicted"/>
<reference evidence="3" key="1">
    <citation type="submission" date="2020-05" db="EMBL/GenBank/DDBJ databases">
        <title>WGS assembly of Panicum virgatum.</title>
        <authorList>
            <person name="Lovell J.T."/>
            <person name="Jenkins J."/>
            <person name="Shu S."/>
            <person name="Juenger T.E."/>
            <person name="Schmutz J."/>
        </authorList>
    </citation>
    <scope>NUCLEOTIDE SEQUENCE</scope>
    <source>
        <strain evidence="3">AP13</strain>
    </source>
</reference>
<dbReference type="InterPro" id="IPR044816">
    <property type="entry name" value="BURP"/>
</dbReference>
<dbReference type="PANTHER" id="PTHR31236:SF21">
    <property type="entry name" value="BURP DOMAIN-CONTAINING PROTEIN 11"/>
    <property type="match status" value="1"/>
</dbReference>
<dbReference type="SMART" id="SM01045">
    <property type="entry name" value="BURP"/>
    <property type="match status" value="1"/>
</dbReference>
<evidence type="ECO:0000313" key="4">
    <source>
        <dbReference type="Proteomes" id="UP000823388"/>
    </source>
</evidence>
<sequence>MDQTNAMPNIDAIVPLVLLVLVVLAEGSFTNVAAENLSPMEYWKAVLPETPMPPAIHGLFTKSEVKDNHVQRLHMNLFAKGVRKIGPNSAEERARTDLNKYPFWYGLANTGDHKKYPFWYESGSTKDLKKYPFWYAAESTTKDLKEKLFSHGRGSTKDLKKYPFWYGSGRTEDMKTYPFWSGLESNEVVKTLSVEHRPQSSDDLSRYPFWYGSGSTRDLKKYPFWYGSKNDHGLKKFGVENTKDFKKQPFWFRFGSSEEDIKKFQRQSEHVGDNMWNQEEEDLPKISGSMPRDEEKMSIADSAPTKGENHVGTHKTGKSTPEGNIFFFRHDVLRPGSVITPTIPPTTTLPPLLRRRVADSIPFSTEHFADILAMFAPESHAIAGEMQWMLEACEHPGVVLPGYRAAGCATSLESLAELPMALLRTRDVRAFSPDMPTDVAGTPARRGRYNVTAVRRITESPELVTCHDTTYPYAVFFCHTASPTAAYAVTLAAEDGNEAPVMEALAVCHLDRSRAHGDEPGDATACHFLTKLSVIWVPAVVEQVGGAHEA</sequence>
<dbReference type="InterPro" id="IPR004873">
    <property type="entry name" value="BURP_dom"/>
</dbReference>
<dbReference type="Pfam" id="PF03181">
    <property type="entry name" value="BURP"/>
    <property type="match status" value="1"/>
</dbReference>